<evidence type="ECO:0000313" key="1">
    <source>
        <dbReference type="EMBL" id="TGX84155.1"/>
    </source>
</evidence>
<reference evidence="1" key="1">
    <citation type="submission" date="2019-04" db="EMBL/GenBank/DDBJ databases">
        <title>Microbes associate with the intestines of laboratory mice.</title>
        <authorList>
            <person name="Navarre W."/>
            <person name="Wong E."/>
            <person name="Huang K."/>
            <person name="Tropini C."/>
            <person name="Ng K."/>
            <person name="Yu B."/>
        </authorList>
    </citation>
    <scope>NUCLEOTIDE SEQUENCE</scope>
    <source>
        <strain evidence="1">NM73_A23</strain>
    </source>
</reference>
<name>A0AC61QUE4_9BACT</name>
<keyword evidence="2" id="KW-1185">Reference proteome</keyword>
<organism evidence="1 2">
    <name type="scientific">Palleniella muris</name>
    <dbReference type="NCBI Taxonomy" id="3038145"/>
    <lineage>
        <taxon>Bacteria</taxon>
        <taxon>Pseudomonadati</taxon>
        <taxon>Bacteroidota</taxon>
        <taxon>Bacteroidia</taxon>
        <taxon>Bacteroidales</taxon>
        <taxon>Prevotellaceae</taxon>
        <taxon>Palleniella</taxon>
    </lineage>
</organism>
<accession>A0AC61QUE4</accession>
<gene>
    <name evidence="1" type="ORF">E5358_00520</name>
</gene>
<comment type="caution">
    <text evidence="1">The sequence shown here is derived from an EMBL/GenBank/DDBJ whole genome shotgun (WGS) entry which is preliminary data.</text>
</comment>
<dbReference type="Proteomes" id="UP000308886">
    <property type="component" value="Unassembled WGS sequence"/>
</dbReference>
<protein>
    <submittedName>
        <fullName evidence="1">Uncharacterized protein</fullName>
    </submittedName>
</protein>
<evidence type="ECO:0000313" key="2">
    <source>
        <dbReference type="Proteomes" id="UP000308886"/>
    </source>
</evidence>
<sequence>MENNYLQIRQKAGTDSLLREFIWDNGIEEDTIYAFMYRPGNCPRCEAGFKLFRKWLNERGRKFTLISVGRDANVSGYYNRMKGYLADYYINDTTEAYSRIFSFNNIPLDGSNVLKISRDGRLITGGDFTELCPEFVDQLIARTEPVPYKTYEQLSSEEYVENPDTSAFERFREEKTFTLDGCDIPLCKVDRAPVWNGRWLCIPDDILNEVFVFEEEQKRFVFRQLAGVQEDVKNTFIEVSDSMKANYERNGMLFYLLCNAGVDRDTLYMSYSIPKIIFTDSLKSRIGIFNQPCIIARVLGGEPSADRLCPLDFNIFNEEYFYKHFQFAVAGGHVTLGCQQLTWPMEYEAEDYRDDERRNPFRDEYYDYGHPYMADFRLADGKLARRYGNLSEEARRTKTGYYFNLPFVTANGDETAYTDGFSGKVCVVESGRESVYDVFDFNASTLPSGDSALFYTYEYADAFKKYFNRQIVDMQISGKELCCIVLHGGWTSDVRRKVYTFVRIDRRTGSRHEYLLPARKNLICTGLRRGKSSITPFQIVRHNNTYVVKLLE</sequence>
<dbReference type="EMBL" id="SRZC01000001">
    <property type="protein sequence ID" value="TGX84155.1"/>
    <property type="molecule type" value="Genomic_DNA"/>
</dbReference>
<proteinExistence type="predicted"/>